<dbReference type="PANTHER" id="PTHR47506">
    <property type="entry name" value="TRANSCRIPTIONAL REGULATORY PROTEIN"/>
    <property type="match status" value="1"/>
</dbReference>
<dbReference type="OrthoDB" id="135877at2157"/>
<evidence type="ECO:0000313" key="4">
    <source>
        <dbReference type="EMBL" id="MXR20495.1"/>
    </source>
</evidence>
<organism evidence="4 5">
    <name type="scientific">Halobacterium bonnevillei</name>
    <dbReference type="NCBI Taxonomy" id="2692200"/>
    <lineage>
        <taxon>Archaea</taxon>
        <taxon>Methanobacteriati</taxon>
        <taxon>Methanobacteriota</taxon>
        <taxon>Stenosarchaea group</taxon>
        <taxon>Halobacteria</taxon>
        <taxon>Halobacteriales</taxon>
        <taxon>Halobacteriaceae</taxon>
        <taxon>Halobacterium</taxon>
    </lineage>
</organism>
<comment type="caution">
    <text evidence="4">The sequence shown here is derived from an EMBL/GenBank/DDBJ whole genome shotgun (WGS) entry which is preliminary data.</text>
</comment>
<dbReference type="InterPro" id="IPR036271">
    <property type="entry name" value="Tet_transcr_reg_TetR-rel_C_sf"/>
</dbReference>
<keyword evidence="1" id="KW-0805">Transcription regulation</keyword>
<name>A0A6B0SFI8_9EURY</name>
<evidence type="ECO:0000259" key="3">
    <source>
        <dbReference type="Pfam" id="PF13977"/>
    </source>
</evidence>
<dbReference type="AlphaFoldDB" id="A0A6B0SFI8"/>
<dbReference type="InterPro" id="IPR039538">
    <property type="entry name" value="BetI_C"/>
</dbReference>
<proteinExistence type="predicted"/>
<dbReference type="PANTHER" id="PTHR47506:SF6">
    <property type="entry name" value="HTH-TYPE TRANSCRIPTIONAL REPRESSOR NEMR"/>
    <property type="match status" value="1"/>
</dbReference>
<reference evidence="4 5" key="1">
    <citation type="submission" date="2019-12" db="EMBL/GenBank/DDBJ databases">
        <title>Isolation and characterization of three novel carbon monoxide-oxidizing members of Halobacteria from salione crusts and soils.</title>
        <authorList>
            <person name="Myers M.R."/>
            <person name="King G.M."/>
        </authorList>
    </citation>
    <scope>NUCLEOTIDE SEQUENCE [LARGE SCALE GENOMIC DNA]</scope>
    <source>
        <strain evidence="4 5">PCN9</strain>
    </source>
</reference>
<feature type="domain" description="BetI-type transcriptional repressor C-terminal" evidence="3">
    <location>
        <begin position="74"/>
        <end position="187"/>
    </location>
</feature>
<evidence type="ECO:0000313" key="5">
    <source>
        <dbReference type="Proteomes" id="UP000471521"/>
    </source>
</evidence>
<evidence type="ECO:0000256" key="2">
    <source>
        <dbReference type="ARBA" id="ARBA00023163"/>
    </source>
</evidence>
<dbReference type="SUPFAM" id="SSF48498">
    <property type="entry name" value="Tetracyclin repressor-like, C-terminal domain"/>
    <property type="match status" value="1"/>
</dbReference>
<keyword evidence="2" id="KW-0804">Transcription</keyword>
<gene>
    <name evidence="4" type="ORF">GRX66_07710</name>
</gene>
<accession>A0A6B0SFI8</accession>
<dbReference type="SUPFAM" id="SSF46689">
    <property type="entry name" value="Homeodomain-like"/>
    <property type="match status" value="1"/>
</dbReference>
<dbReference type="EMBL" id="WUUU01000046">
    <property type="protein sequence ID" value="MXR20495.1"/>
    <property type="molecule type" value="Genomic_DNA"/>
</dbReference>
<dbReference type="RefSeq" id="WP_159526042.1">
    <property type="nucleotide sequence ID" value="NZ_WUUU01000046.1"/>
</dbReference>
<keyword evidence="5" id="KW-1185">Reference proteome</keyword>
<dbReference type="InterPro" id="IPR009057">
    <property type="entry name" value="Homeodomain-like_sf"/>
</dbReference>
<evidence type="ECO:0000256" key="1">
    <source>
        <dbReference type="ARBA" id="ARBA00023015"/>
    </source>
</evidence>
<dbReference type="Pfam" id="PF13977">
    <property type="entry name" value="TetR_C_6"/>
    <property type="match status" value="1"/>
</dbReference>
<sequence length="198" mass="21360">MSDDTATELLAATYRALCRHGYADLTLADVADEADRSKAAIHYDDDGETLFVEFLDVLYERDTARLPSVDGGTPREQLSALLAAVLIDEGAAPDQRFRTALLAVSVQAPYDDAVQTRLSNFDAVLYERLRAIVAAGVESGEFDATVEAAVAAEFPVTAITGAHTRRVAVKRSSETLSEALTWYIDRQLLADGAPEAAH</sequence>
<dbReference type="Proteomes" id="UP000471521">
    <property type="component" value="Unassembled WGS sequence"/>
</dbReference>
<dbReference type="Gene3D" id="1.10.357.10">
    <property type="entry name" value="Tetracycline Repressor, domain 2"/>
    <property type="match status" value="1"/>
</dbReference>
<protein>
    <submittedName>
        <fullName evidence="4">TetR family transcriptional regulator</fullName>
    </submittedName>
</protein>